<name>A0A699H4X4_TANCI</name>
<proteinExistence type="predicted"/>
<dbReference type="AlphaFoldDB" id="A0A699H4X4"/>
<evidence type="ECO:0000313" key="2">
    <source>
        <dbReference type="EMBL" id="GEX04040.1"/>
    </source>
</evidence>
<gene>
    <name evidence="2" type="ORF">Tci_276015</name>
</gene>
<sequence length="140" mass="15244">MPPMIPPTIIPPLTVLEPITPIPYATFPVHDTVALSPREVQRMPGPLPTQHQDAIPTPSPSNAAHTPTPSTSNDAHPYTPKAQQQQTTQTANTNSNPASILPMVTRFCDGTTRPTQRLNLYVTSVSPLPKSYRDAFNDLN</sequence>
<protein>
    <submittedName>
        <fullName evidence="2">Uncharacterized protein</fullName>
    </submittedName>
</protein>
<organism evidence="2">
    <name type="scientific">Tanacetum cinerariifolium</name>
    <name type="common">Dalmatian daisy</name>
    <name type="synonym">Chrysanthemum cinerariifolium</name>
    <dbReference type="NCBI Taxonomy" id="118510"/>
    <lineage>
        <taxon>Eukaryota</taxon>
        <taxon>Viridiplantae</taxon>
        <taxon>Streptophyta</taxon>
        <taxon>Embryophyta</taxon>
        <taxon>Tracheophyta</taxon>
        <taxon>Spermatophyta</taxon>
        <taxon>Magnoliopsida</taxon>
        <taxon>eudicotyledons</taxon>
        <taxon>Gunneridae</taxon>
        <taxon>Pentapetalae</taxon>
        <taxon>asterids</taxon>
        <taxon>campanulids</taxon>
        <taxon>Asterales</taxon>
        <taxon>Asteraceae</taxon>
        <taxon>Asteroideae</taxon>
        <taxon>Anthemideae</taxon>
        <taxon>Anthemidinae</taxon>
        <taxon>Tanacetum</taxon>
    </lineage>
</organism>
<feature type="compositionally biased region" description="Polar residues" evidence="1">
    <location>
        <begin position="60"/>
        <end position="74"/>
    </location>
</feature>
<reference evidence="2" key="1">
    <citation type="journal article" date="2019" name="Sci. Rep.">
        <title>Draft genome of Tanacetum cinerariifolium, the natural source of mosquito coil.</title>
        <authorList>
            <person name="Yamashiro T."/>
            <person name="Shiraishi A."/>
            <person name="Satake H."/>
            <person name="Nakayama K."/>
        </authorList>
    </citation>
    <scope>NUCLEOTIDE SEQUENCE</scope>
</reference>
<accession>A0A699H4X4</accession>
<feature type="region of interest" description="Disordered" evidence="1">
    <location>
        <begin position="36"/>
        <end position="99"/>
    </location>
</feature>
<comment type="caution">
    <text evidence="2">The sequence shown here is derived from an EMBL/GenBank/DDBJ whole genome shotgun (WGS) entry which is preliminary data.</text>
</comment>
<dbReference type="EMBL" id="BKCJ010086380">
    <property type="protein sequence ID" value="GEX04040.1"/>
    <property type="molecule type" value="Genomic_DNA"/>
</dbReference>
<feature type="compositionally biased region" description="Low complexity" evidence="1">
    <location>
        <begin position="82"/>
        <end position="94"/>
    </location>
</feature>
<evidence type="ECO:0000256" key="1">
    <source>
        <dbReference type="SAM" id="MobiDB-lite"/>
    </source>
</evidence>